<dbReference type="InterPro" id="IPR015940">
    <property type="entry name" value="UBA"/>
</dbReference>
<dbReference type="Pfam" id="PF00069">
    <property type="entry name" value="Pkinase"/>
    <property type="match status" value="1"/>
</dbReference>
<keyword evidence="2" id="KW-0808">Transferase</keyword>
<name>A0A5P1EAV3_ASPOF</name>
<evidence type="ECO:0000256" key="3">
    <source>
        <dbReference type="ARBA" id="ARBA00022741"/>
    </source>
</evidence>
<dbReference type="InterPro" id="IPR000719">
    <property type="entry name" value="Prot_kinase_dom"/>
</dbReference>
<reference evidence="9" key="1">
    <citation type="journal article" date="2017" name="Nat. Commun.">
        <title>The asparagus genome sheds light on the origin and evolution of a young Y chromosome.</title>
        <authorList>
            <person name="Harkess A."/>
            <person name="Zhou J."/>
            <person name="Xu C."/>
            <person name="Bowers J.E."/>
            <person name="Van der Hulst R."/>
            <person name="Ayyampalayam S."/>
            <person name="Mercati F."/>
            <person name="Riccardi P."/>
            <person name="McKain M.R."/>
            <person name="Kakrana A."/>
            <person name="Tang H."/>
            <person name="Ray J."/>
            <person name="Groenendijk J."/>
            <person name="Arikit S."/>
            <person name="Mathioni S.M."/>
            <person name="Nakano M."/>
            <person name="Shan H."/>
            <person name="Telgmann-Rauber A."/>
            <person name="Kanno A."/>
            <person name="Yue Z."/>
            <person name="Chen H."/>
            <person name="Li W."/>
            <person name="Chen Y."/>
            <person name="Xu X."/>
            <person name="Zhang Y."/>
            <person name="Luo S."/>
            <person name="Chen H."/>
            <person name="Gao J."/>
            <person name="Mao Z."/>
            <person name="Pires J.C."/>
            <person name="Luo M."/>
            <person name="Kudrna D."/>
            <person name="Wing R.A."/>
            <person name="Meyers B.C."/>
            <person name="Yi K."/>
            <person name="Kong H."/>
            <person name="Lavrijsen P."/>
            <person name="Sunseri F."/>
            <person name="Falavigna A."/>
            <person name="Ye Y."/>
            <person name="Leebens-Mack J.H."/>
            <person name="Chen G."/>
        </authorList>
    </citation>
    <scope>NUCLEOTIDE SEQUENCE [LARGE SCALE GENOMIC DNA]</scope>
    <source>
        <strain evidence="9">cv. DH0086</strain>
    </source>
</reference>
<evidence type="ECO:0000256" key="2">
    <source>
        <dbReference type="ARBA" id="ARBA00022679"/>
    </source>
</evidence>
<organism evidence="8 9">
    <name type="scientific">Asparagus officinalis</name>
    <name type="common">Garden asparagus</name>
    <dbReference type="NCBI Taxonomy" id="4686"/>
    <lineage>
        <taxon>Eukaryota</taxon>
        <taxon>Viridiplantae</taxon>
        <taxon>Streptophyta</taxon>
        <taxon>Embryophyta</taxon>
        <taxon>Tracheophyta</taxon>
        <taxon>Spermatophyta</taxon>
        <taxon>Magnoliopsida</taxon>
        <taxon>Liliopsida</taxon>
        <taxon>Asparagales</taxon>
        <taxon>Asparagaceae</taxon>
        <taxon>Asparagoideae</taxon>
        <taxon>Asparagus</taxon>
    </lineage>
</organism>
<dbReference type="PROSITE" id="PS50030">
    <property type="entry name" value="UBA"/>
    <property type="match status" value="1"/>
</dbReference>
<evidence type="ECO:0000259" key="7">
    <source>
        <dbReference type="PROSITE" id="PS50030"/>
    </source>
</evidence>
<dbReference type="PROSITE" id="PS50011">
    <property type="entry name" value="PROTEIN_KINASE_DOM"/>
    <property type="match status" value="1"/>
</dbReference>
<accession>A0A5P1EAV3</accession>
<evidence type="ECO:0000256" key="4">
    <source>
        <dbReference type="ARBA" id="ARBA00022777"/>
    </source>
</evidence>
<dbReference type="PANTHER" id="PTHR24346">
    <property type="entry name" value="MAP/MICROTUBULE AFFINITY-REGULATING KINASE"/>
    <property type="match status" value="1"/>
</dbReference>
<proteinExistence type="predicted"/>
<keyword evidence="4" id="KW-0418">Kinase</keyword>
<protein>
    <recommendedName>
        <fullName evidence="10">Protein kinase domain-containing protein</fullName>
    </recommendedName>
</protein>
<dbReference type="SUPFAM" id="SSF56112">
    <property type="entry name" value="Protein kinase-like (PK-like)"/>
    <property type="match status" value="1"/>
</dbReference>
<dbReference type="Gene3D" id="1.10.510.10">
    <property type="entry name" value="Transferase(Phosphotransferase) domain 1"/>
    <property type="match status" value="1"/>
</dbReference>
<sequence>MWKSQLCCSGGKLYADPEVDVWSCGVILYALLCNTLPFDDENIPNLFHKIKGGIYTLPSHLSALARDLIPRMFVVDPMKRMTLREICEHPWFQARLLRYLVVPPPDTMQQAKKINCSQAVGPSDILLFILHSFWQMLALIFIRIDEEILQEVVKMGFEKNHLVESLHNRRQNEISHSYSTGYLGVEYQETMESGLSRMSSTDTPTAAIKHRKPGYMDHQVEVNGKETTTLFKLLKSKKGDYYSIWMLSGFL</sequence>
<feature type="domain" description="UBA" evidence="7">
    <location>
        <begin position="143"/>
        <end position="186"/>
    </location>
</feature>
<keyword evidence="1" id="KW-0723">Serine/threonine-protein kinase</keyword>
<dbReference type="Proteomes" id="UP000243459">
    <property type="component" value="Chromosome 7"/>
</dbReference>
<evidence type="ECO:0000313" key="9">
    <source>
        <dbReference type="Proteomes" id="UP000243459"/>
    </source>
</evidence>
<dbReference type="CDD" id="cd14335">
    <property type="entry name" value="UBA_SnRK1_plant"/>
    <property type="match status" value="1"/>
</dbReference>
<evidence type="ECO:0000256" key="5">
    <source>
        <dbReference type="ARBA" id="ARBA00022840"/>
    </source>
</evidence>
<gene>
    <name evidence="8" type="ORF">A4U43_C07F10630</name>
</gene>
<dbReference type="Pfam" id="PF00627">
    <property type="entry name" value="UBA"/>
    <property type="match status" value="1"/>
</dbReference>
<dbReference type="PANTHER" id="PTHR24346:SF82">
    <property type="entry name" value="KP78A-RELATED"/>
    <property type="match status" value="1"/>
</dbReference>
<feature type="domain" description="Protein kinase" evidence="6">
    <location>
        <begin position="1"/>
        <end position="92"/>
    </location>
</feature>
<dbReference type="EMBL" id="CM007387">
    <property type="protein sequence ID" value="ONK63026.1"/>
    <property type="molecule type" value="Genomic_DNA"/>
</dbReference>
<evidence type="ECO:0008006" key="10">
    <source>
        <dbReference type="Google" id="ProtNLM"/>
    </source>
</evidence>
<keyword evidence="5" id="KW-0067">ATP-binding</keyword>
<dbReference type="InterPro" id="IPR011009">
    <property type="entry name" value="Kinase-like_dom_sf"/>
</dbReference>
<dbReference type="GO" id="GO:0005737">
    <property type="term" value="C:cytoplasm"/>
    <property type="evidence" value="ECO:0007669"/>
    <property type="project" value="TreeGrafter"/>
</dbReference>
<evidence type="ECO:0000259" key="6">
    <source>
        <dbReference type="PROSITE" id="PS50011"/>
    </source>
</evidence>
<dbReference type="GO" id="GO:0005524">
    <property type="term" value="F:ATP binding"/>
    <property type="evidence" value="ECO:0007669"/>
    <property type="project" value="UniProtKB-KW"/>
</dbReference>
<evidence type="ECO:0000256" key="1">
    <source>
        <dbReference type="ARBA" id="ARBA00022527"/>
    </source>
</evidence>
<keyword evidence="9" id="KW-1185">Reference proteome</keyword>
<evidence type="ECO:0000313" key="8">
    <source>
        <dbReference type="EMBL" id="ONK63026.1"/>
    </source>
</evidence>
<dbReference type="GO" id="GO:0004674">
    <property type="term" value="F:protein serine/threonine kinase activity"/>
    <property type="evidence" value="ECO:0007669"/>
    <property type="project" value="UniProtKB-KW"/>
</dbReference>
<keyword evidence="3" id="KW-0547">Nucleotide-binding</keyword>
<dbReference type="GO" id="GO:0035556">
    <property type="term" value="P:intracellular signal transduction"/>
    <property type="evidence" value="ECO:0007669"/>
    <property type="project" value="TreeGrafter"/>
</dbReference>
<dbReference type="Gramene" id="ONK63026">
    <property type="protein sequence ID" value="ONK63026"/>
    <property type="gene ID" value="A4U43_C07F10630"/>
</dbReference>
<dbReference type="AlphaFoldDB" id="A0A5P1EAV3"/>